<dbReference type="InterPro" id="IPR029032">
    <property type="entry name" value="AhpD-like"/>
</dbReference>
<evidence type="ECO:0000259" key="1">
    <source>
        <dbReference type="Pfam" id="PF02627"/>
    </source>
</evidence>
<dbReference type="SUPFAM" id="SSF69118">
    <property type="entry name" value="AhpD-like"/>
    <property type="match status" value="1"/>
</dbReference>
<organism evidence="2 3">
    <name type="scientific">Sporosarcina ureilytica</name>
    <dbReference type="NCBI Taxonomy" id="298596"/>
    <lineage>
        <taxon>Bacteria</taxon>
        <taxon>Bacillati</taxon>
        <taxon>Bacillota</taxon>
        <taxon>Bacilli</taxon>
        <taxon>Bacillales</taxon>
        <taxon>Caryophanaceae</taxon>
        <taxon>Sporosarcina</taxon>
    </lineage>
</organism>
<keyword evidence="3" id="KW-1185">Reference proteome</keyword>
<dbReference type="PANTHER" id="PTHR33570:SF2">
    <property type="entry name" value="CARBOXYMUCONOLACTONE DECARBOXYLASE-LIKE DOMAIN-CONTAINING PROTEIN"/>
    <property type="match status" value="1"/>
</dbReference>
<dbReference type="KEGG" id="surl:BI350_08280"/>
<name>A0A1D8JFP1_9BACL</name>
<evidence type="ECO:0000313" key="2">
    <source>
        <dbReference type="EMBL" id="AOV07530.1"/>
    </source>
</evidence>
<dbReference type="RefSeq" id="WP_075527661.1">
    <property type="nucleotide sequence ID" value="NZ_CP017560.1"/>
</dbReference>
<evidence type="ECO:0000313" key="3">
    <source>
        <dbReference type="Proteomes" id="UP000185746"/>
    </source>
</evidence>
<gene>
    <name evidence="2" type="ORF">BI350_08280</name>
</gene>
<dbReference type="Pfam" id="PF02627">
    <property type="entry name" value="CMD"/>
    <property type="match status" value="1"/>
</dbReference>
<dbReference type="AlphaFoldDB" id="A0A1D8JFP1"/>
<dbReference type="Gene3D" id="1.20.1290.10">
    <property type="entry name" value="AhpD-like"/>
    <property type="match status" value="1"/>
</dbReference>
<feature type="domain" description="Carboxymuconolactone decarboxylase-like" evidence="1">
    <location>
        <begin position="39"/>
        <end position="121"/>
    </location>
</feature>
<sequence length="136" mass="14751">MATDRYQKGLDKLMELTIPDSDNPTGHMDIGEGFKDIAPDLSKYVVEFAFGDIYARPGLDNKQKVLTTISALVAQGTPQIEMHVKTGLAVGLTPEEIVGCIMHLIPYTGFPRALNALKAAQKVFEERGVSVTTSAN</sequence>
<dbReference type="PANTHER" id="PTHR33570">
    <property type="entry name" value="4-CARBOXYMUCONOLACTONE DECARBOXYLASE FAMILY PROTEIN"/>
    <property type="match status" value="1"/>
</dbReference>
<protein>
    <submittedName>
        <fullName evidence="2">4-carboxymuconolactone decarboxylase</fullName>
    </submittedName>
</protein>
<dbReference type="InterPro" id="IPR052512">
    <property type="entry name" value="4CMD/NDH-1_regulator"/>
</dbReference>
<dbReference type="EMBL" id="CP017560">
    <property type="protein sequence ID" value="AOV07530.1"/>
    <property type="molecule type" value="Genomic_DNA"/>
</dbReference>
<dbReference type="InterPro" id="IPR003779">
    <property type="entry name" value="CMD-like"/>
</dbReference>
<proteinExistence type="predicted"/>
<dbReference type="GO" id="GO:0051920">
    <property type="term" value="F:peroxiredoxin activity"/>
    <property type="evidence" value="ECO:0007669"/>
    <property type="project" value="InterPro"/>
</dbReference>
<accession>A0A1D8JFP1</accession>
<dbReference type="Proteomes" id="UP000185746">
    <property type="component" value="Chromosome"/>
</dbReference>
<reference evidence="2 3" key="1">
    <citation type="submission" date="2016-09" db="EMBL/GenBank/DDBJ databases">
        <title>Complete genome sequence of the Lysinibacillus sphaericus LMG 22257, a specie of Bacillus with ureolytic activity that can effectively biodeposit calcium carbonate.</title>
        <authorList>
            <person name="Yan W."/>
        </authorList>
    </citation>
    <scope>NUCLEOTIDE SEQUENCE [LARGE SCALE GENOMIC DNA]</scope>
    <source>
        <strain evidence="2 3">LMG 22257</strain>
    </source>
</reference>